<dbReference type="EMBL" id="RSCE01000002">
    <property type="protein sequence ID" value="RSH86785.1"/>
    <property type="molecule type" value="Genomic_DNA"/>
</dbReference>
<evidence type="ECO:0000256" key="2">
    <source>
        <dbReference type="ARBA" id="ARBA00006084"/>
    </source>
</evidence>
<dbReference type="GO" id="GO:0030833">
    <property type="term" value="P:regulation of actin filament polymerization"/>
    <property type="evidence" value="ECO:0007669"/>
    <property type="project" value="InterPro"/>
</dbReference>
<dbReference type="GO" id="GO:0008168">
    <property type="term" value="F:methyltransferase activity"/>
    <property type="evidence" value="ECO:0007669"/>
    <property type="project" value="InterPro"/>
</dbReference>
<dbReference type="RefSeq" id="XP_028479570.1">
    <property type="nucleotide sequence ID" value="XM_028620598.1"/>
</dbReference>
<keyword evidence="10" id="KW-1185">Reference proteome</keyword>
<gene>
    <name evidence="9" type="ORF">EHS24_005057</name>
</gene>
<dbReference type="Proteomes" id="UP000279236">
    <property type="component" value="Unassembled WGS sequence"/>
</dbReference>
<dbReference type="GO" id="GO:0032259">
    <property type="term" value="P:methylation"/>
    <property type="evidence" value="ECO:0007669"/>
    <property type="project" value="InterPro"/>
</dbReference>
<dbReference type="FunFam" id="1.25.40.190:FF:000003">
    <property type="entry name" value="Actin-related protein 2/3 complex subunit 5"/>
    <property type="match status" value="1"/>
</dbReference>
<dbReference type="InterPro" id="IPR002052">
    <property type="entry name" value="DNA_methylase_N6_adenine_CS"/>
</dbReference>
<accession>A0A427Y6S4</accession>
<dbReference type="AlphaFoldDB" id="A0A427Y6S4"/>
<evidence type="ECO:0000256" key="3">
    <source>
        <dbReference type="ARBA" id="ARBA00022490"/>
    </source>
</evidence>
<proteinExistence type="inferred from homology"/>
<comment type="similarity">
    <text evidence="2 7">Belongs to the ARPC5 family.</text>
</comment>
<comment type="subcellular location">
    <subcellularLocation>
        <location evidence="1">Cytoplasm</location>
        <location evidence="1">Cytoskeleton</location>
    </subcellularLocation>
</comment>
<evidence type="ECO:0000256" key="1">
    <source>
        <dbReference type="ARBA" id="ARBA00004245"/>
    </source>
</evidence>
<feature type="region of interest" description="Disordered" evidence="8">
    <location>
        <begin position="23"/>
        <end position="44"/>
    </location>
</feature>
<evidence type="ECO:0000256" key="8">
    <source>
        <dbReference type="SAM" id="MobiDB-lite"/>
    </source>
</evidence>
<comment type="function">
    <text evidence="7">Functions as component of the Arp2/3 complex which is involved in regulation of actin polymerization and together with an activating nucleation-promoting factor (NPF) mediates the formation of branched actin networks. Arp2/3 complex plays a critical role in the control of cell morphogenesis via the modulation of cell polarity development.</text>
</comment>
<keyword evidence="4 7" id="KW-0206">Cytoskeleton</keyword>
<dbReference type="SUPFAM" id="SSF69103">
    <property type="entry name" value="Arp2/3 complex 16 kDa subunit ARPC5"/>
    <property type="match status" value="1"/>
</dbReference>
<dbReference type="GO" id="GO:0034314">
    <property type="term" value="P:Arp2/3 complex-mediated actin nucleation"/>
    <property type="evidence" value="ECO:0007669"/>
    <property type="project" value="InterPro"/>
</dbReference>
<dbReference type="InterPro" id="IPR036743">
    <property type="entry name" value="ARPC5_sf"/>
</dbReference>
<dbReference type="GO" id="GO:0003676">
    <property type="term" value="F:nucleic acid binding"/>
    <property type="evidence" value="ECO:0007669"/>
    <property type="project" value="InterPro"/>
</dbReference>
<dbReference type="OrthoDB" id="429520at2759"/>
<dbReference type="STRING" id="105984.A0A427Y6S4"/>
<dbReference type="GO" id="GO:0044396">
    <property type="term" value="P:actin cortical patch organization"/>
    <property type="evidence" value="ECO:0007669"/>
    <property type="project" value="UniProtKB-ARBA"/>
</dbReference>
<name>A0A427Y6S4_9TREE</name>
<evidence type="ECO:0000256" key="7">
    <source>
        <dbReference type="RuleBase" id="RU004301"/>
    </source>
</evidence>
<evidence type="ECO:0000256" key="6">
    <source>
        <dbReference type="ARBA" id="ARBA00060329"/>
    </source>
</evidence>
<evidence type="ECO:0000313" key="10">
    <source>
        <dbReference type="Proteomes" id="UP000279236"/>
    </source>
</evidence>
<dbReference type="PANTHER" id="PTHR12644">
    <property type="entry name" value="ARP2/3 COMPLEX 16 KD SUBUNIT P16-ARC"/>
    <property type="match status" value="1"/>
</dbReference>
<comment type="function">
    <text evidence="6">Functions as a component of the Arp2/3 complex which is involved in regulation of actin polymerization and together with an activating nucleation-promoting factor (NPF) mediates the formation of branched actin networks.</text>
</comment>
<organism evidence="9 10">
    <name type="scientific">Apiotrichum porosum</name>
    <dbReference type="NCBI Taxonomy" id="105984"/>
    <lineage>
        <taxon>Eukaryota</taxon>
        <taxon>Fungi</taxon>
        <taxon>Dikarya</taxon>
        <taxon>Basidiomycota</taxon>
        <taxon>Agaricomycotina</taxon>
        <taxon>Tremellomycetes</taxon>
        <taxon>Trichosporonales</taxon>
        <taxon>Trichosporonaceae</taxon>
        <taxon>Apiotrichum</taxon>
    </lineage>
</organism>
<evidence type="ECO:0000313" key="9">
    <source>
        <dbReference type="EMBL" id="RSH86785.1"/>
    </source>
</evidence>
<comment type="caution">
    <text evidence="9">The sequence shown here is derived from an EMBL/GenBank/DDBJ whole genome shotgun (WGS) entry which is preliminary data.</text>
</comment>
<reference evidence="9 10" key="1">
    <citation type="submission" date="2018-11" db="EMBL/GenBank/DDBJ databases">
        <title>Genome sequence of Apiotrichum porosum DSM 27194.</title>
        <authorList>
            <person name="Aliyu H."/>
            <person name="Gorte O."/>
            <person name="Ochsenreither K."/>
        </authorList>
    </citation>
    <scope>NUCLEOTIDE SEQUENCE [LARGE SCALE GENOMIC DNA]</scope>
    <source>
        <strain evidence="9 10">DSM 27194</strain>
    </source>
</reference>
<dbReference type="Gene3D" id="1.25.40.190">
    <property type="entry name" value="Actin-related protein 2/3 complex subunit 5"/>
    <property type="match status" value="1"/>
</dbReference>
<dbReference type="GeneID" id="39589600"/>
<evidence type="ECO:0000256" key="5">
    <source>
        <dbReference type="ARBA" id="ARBA00040214"/>
    </source>
</evidence>
<dbReference type="PROSITE" id="PS00092">
    <property type="entry name" value="N6_MTASE"/>
    <property type="match status" value="1"/>
</dbReference>
<dbReference type="GO" id="GO:0005885">
    <property type="term" value="C:Arp2/3 protein complex"/>
    <property type="evidence" value="ECO:0007669"/>
    <property type="project" value="InterPro"/>
</dbReference>
<dbReference type="PIRSF" id="PIRSF039096">
    <property type="entry name" value="p16-ARC"/>
    <property type="match status" value="1"/>
</dbReference>
<dbReference type="InterPro" id="IPR006789">
    <property type="entry name" value="ARPC5"/>
</dbReference>
<sequence length="159" mass="17052">MSNEYAFRKIDIDALDEDALLPSDLVDPDPRGPDGALSDARARSTETRNLVSKGDIAGALTTILTDPPYGDGVDEAKNLTTSAVLLILNSTRANDIPNVIKGLDQEQQAHLMAYLYKNMSALGSGADIPGSVLLTWHEKLTEAAGVGCIVRVMTDRRTL</sequence>
<keyword evidence="3" id="KW-0963">Cytoplasm</keyword>
<protein>
    <recommendedName>
        <fullName evidence="5 7">Actin-related protein 2/3 complex subunit 5</fullName>
    </recommendedName>
</protein>
<evidence type="ECO:0000256" key="4">
    <source>
        <dbReference type="ARBA" id="ARBA00023212"/>
    </source>
</evidence>
<dbReference type="Pfam" id="PF04699">
    <property type="entry name" value="P16-Arc"/>
    <property type="match status" value="1"/>
</dbReference>